<evidence type="ECO:0000256" key="8">
    <source>
        <dbReference type="ARBA" id="ARBA00022840"/>
    </source>
</evidence>
<dbReference type="RefSeq" id="WP_198881111.1">
    <property type="nucleotide sequence ID" value="NZ_JAEKJA010000003.1"/>
</dbReference>
<dbReference type="InterPro" id="IPR011495">
    <property type="entry name" value="Sig_transdc_His_kin_sub2_dim/P"/>
</dbReference>
<dbReference type="NCBIfam" id="TIGR00229">
    <property type="entry name" value="sensory_box"/>
    <property type="match status" value="1"/>
</dbReference>
<dbReference type="EMBL" id="JAEKJA010000003">
    <property type="protein sequence ID" value="MBJ3775234.1"/>
    <property type="molecule type" value="Genomic_DNA"/>
</dbReference>
<dbReference type="AlphaFoldDB" id="A0A934IEP6"/>
<dbReference type="SMART" id="SM00911">
    <property type="entry name" value="HWE_HK"/>
    <property type="match status" value="1"/>
</dbReference>
<dbReference type="InterPro" id="IPR005467">
    <property type="entry name" value="His_kinase_dom"/>
</dbReference>
<dbReference type="Gene3D" id="3.30.450.20">
    <property type="entry name" value="PAS domain"/>
    <property type="match status" value="1"/>
</dbReference>
<comment type="catalytic activity">
    <reaction evidence="1">
        <text>ATP + protein L-histidine = ADP + protein N-phospho-L-histidine.</text>
        <dbReference type="EC" id="2.7.13.3"/>
    </reaction>
</comment>
<protein>
    <recommendedName>
        <fullName evidence="3">Blue-light-activated histidine kinase</fullName>
        <ecNumber evidence="2">2.7.13.3</ecNumber>
    </recommendedName>
</protein>
<evidence type="ECO:0000256" key="5">
    <source>
        <dbReference type="ARBA" id="ARBA00022679"/>
    </source>
</evidence>
<feature type="domain" description="Histidine kinase" evidence="9">
    <location>
        <begin position="147"/>
        <end position="341"/>
    </location>
</feature>
<comment type="caution">
    <text evidence="10">The sequence shown here is derived from an EMBL/GenBank/DDBJ whole genome shotgun (WGS) entry which is preliminary data.</text>
</comment>
<dbReference type="InterPro" id="IPR036890">
    <property type="entry name" value="HATPase_C_sf"/>
</dbReference>
<keyword evidence="4" id="KW-0597">Phosphoprotein</keyword>
<evidence type="ECO:0000256" key="3">
    <source>
        <dbReference type="ARBA" id="ARBA00021740"/>
    </source>
</evidence>
<dbReference type="Pfam" id="PF08448">
    <property type="entry name" value="PAS_4"/>
    <property type="match status" value="1"/>
</dbReference>
<organism evidence="10 11">
    <name type="scientific">Acuticoccus mangrovi</name>
    <dbReference type="NCBI Taxonomy" id="2796142"/>
    <lineage>
        <taxon>Bacteria</taxon>
        <taxon>Pseudomonadati</taxon>
        <taxon>Pseudomonadota</taxon>
        <taxon>Alphaproteobacteria</taxon>
        <taxon>Hyphomicrobiales</taxon>
        <taxon>Amorphaceae</taxon>
        <taxon>Acuticoccus</taxon>
    </lineage>
</organism>
<evidence type="ECO:0000256" key="6">
    <source>
        <dbReference type="ARBA" id="ARBA00022741"/>
    </source>
</evidence>
<keyword evidence="11" id="KW-1185">Reference proteome</keyword>
<proteinExistence type="predicted"/>
<keyword evidence="7" id="KW-0418">Kinase</keyword>
<dbReference type="Gene3D" id="3.30.565.10">
    <property type="entry name" value="Histidine kinase-like ATPase, C-terminal domain"/>
    <property type="match status" value="1"/>
</dbReference>
<accession>A0A934IEP6</accession>
<keyword evidence="6" id="KW-0547">Nucleotide-binding</keyword>
<dbReference type="PRINTS" id="PR00344">
    <property type="entry name" value="BCTRLSENSOR"/>
</dbReference>
<dbReference type="SUPFAM" id="SSF55874">
    <property type="entry name" value="ATPase domain of HSP90 chaperone/DNA topoisomerase II/histidine kinase"/>
    <property type="match status" value="1"/>
</dbReference>
<dbReference type="InterPro" id="IPR035965">
    <property type="entry name" value="PAS-like_dom_sf"/>
</dbReference>
<evidence type="ECO:0000256" key="1">
    <source>
        <dbReference type="ARBA" id="ARBA00000085"/>
    </source>
</evidence>
<dbReference type="EC" id="2.7.13.3" evidence="2"/>
<reference evidence="10" key="1">
    <citation type="submission" date="2020-12" db="EMBL/GenBank/DDBJ databases">
        <title>Bacterial taxonomy.</title>
        <authorList>
            <person name="Pan X."/>
        </authorList>
    </citation>
    <scope>NUCLEOTIDE SEQUENCE</scope>
    <source>
        <strain evidence="10">B2012</strain>
    </source>
</reference>
<evidence type="ECO:0000259" key="9">
    <source>
        <dbReference type="PROSITE" id="PS50109"/>
    </source>
</evidence>
<dbReference type="Proteomes" id="UP000609531">
    <property type="component" value="Unassembled WGS sequence"/>
</dbReference>
<dbReference type="GO" id="GO:0005524">
    <property type="term" value="F:ATP binding"/>
    <property type="evidence" value="ECO:0007669"/>
    <property type="project" value="UniProtKB-KW"/>
</dbReference>
<keyword evidence="5" id="KW-0808">Transferase</keyword>
<dbReference type="InterPro" id="IPR000014">
    <property type="entry name" value="PAS"/>
</dbReference>
<evidence type="ECO:0000313" key="11">
    <source>
        <dbReference type="Proteomes" id="UP000609531"/>
    </source>
</evidence>
<dbReference type="SUPFAM" id="SSF55785">
    <property type="entry name" value="PYP-like sensor domain (PAS domain)"/>
    <property type="match status" value="1"/>
</dbReference>
<dbReference type="InterPro" id="IPR011102">
    <property type="entry name" value="Sig_transdc_His_kinase_HWE"/>
</dbReference>
<dbReference type="PROSITE" id="PS50109">
    <property type="entry name" value="HIS_KIN"/>
    <property type="match status" value="1"/>
</dbReference>
<dbReference type="SMART" id="SM00387">
    <property type="entry name" value="HATPase_c"/>
    <property type="match status" value="1"/>
</dbReference>
<evidence type="ECO:0000256" key="7">
    <source>
        <dbReference type="ARBA" id="ARBA00022777"/>
    </source>
</evidence>
<dbReference type="PANTHER" id="PTHR41523:SF8">
    <property type="entry name" value="ETHYLENE RESPONSE SENSOR PROTEIN"/>
    <property type="match status" value="1"/>
</dbReference>
<dbReference type="InterPro" id="IPR004358">
    <property type="entry name" value="Sig_transdc_His_kin-like_C"/>
</dbReference>
<evidence type="ECO:0000256" key="2">
    <source>
        <dbReference type="ARBA" id="ARBA00012438"/>
    </source>
</evidence>
<keyword evidence="8" id="KW-0067">ATP-binding</keyword>
<sequence>MGHSGADDRTVRYRDIVNSSPKAQLVIDEAFVVHYANLAYYQMFDGTEDETLGEGFFRLCRGVWDTGALRTLLEAVLPHDVSINGFLMEQHFPVIGRRILALTARRVVRDGAGTDHILITVQDVTKAEMAHRAAALYIRKIDAMMTEVHHRVKNNIASITSMLRIESRSIPQGTARDVVERIATRVESMGALYDLLAVNENTGEVDLKPYIGSICTSIERMAGPVVDGWRITVSGDTATISIDKAISVGAIVNELIANSTKYAFQNRTTPGTISVTTAVRHDELVIDVSDDGIGLEGDAEAQSTGLGMRLVDMYLRALDGKMDRTSGAEGTRCRLTIPFVNYQDEVAAQAESALQTIAAQERDADRSNAKKRTTTAVAGDAIAAPFSVAAHPSR</sequence>
<dbReference type="GO" id="GO:0004673">
    <property type="term" value="F:protein histidine kinase activity"/>
    <property type="evidence" value="ECO:0007669"/>
    <property type="project" value="UniProtKB-EC"/>
</dbReference>
<dbReference type="InterPro" id="IPR003594">
    <property type="entry name" value="HATPase_dom"/>
</dbReference>
<dbReference type="Pfam" id="PF02518">
    <property type="entry name" value="HATPase_c"/>
    <property type="match status" value="1"/>
</dbReference>
<dbReference type="Pfam" id="PF07568">
    <property type="entry name" value="HisKA_2"/>
    <property type="match status" value="1"/>
</dbReference>
<dbReference type="InterPro" id="IPR013656">
    <property type="entry name" value="PAS_4"/>
</dbReference>
<evidence type="ECO:0000256" key="4">
    <source>
        <dbReference type="ARBA" id="ARBA00022553"/>
    </source>
</evidence>
<evidence type="ECO:0000313" key="10">
    <source>
        <dbReference type="EMBL" id="MBJ3775234.1"/>
    </source>
</evidence>
<gene>
    <name evidence="10" type="ORF">JCR33_06010</name>
</gene>
<dbReference type="PANTHER" id="PTHR41523">
    <property type="entry name" value="TWO-COMPONENT SYSTEM SENSOR PROTEIN"/>
    <property type="match status" value="1"/>
</dbReference>
<name>A0A934IEP6_9HYPH</name>